<dbReference type="EMBL" id="JAUEMJ010000005">
    <property type="protein sequence ID" value="MDN3241793.1"/>
    <property type="molecule type" value="Genomic_DNA"/>
</dbReference>
<dbReference type="Proteomes" id="UP001171902">
    <property type="component" value="Unassembled WGS sequence"/>
</dbReference>
<evidence type="ECO:0000313" key="3">
    <source>
        <dbReference type="Proteomes" id="UP001171902"/>
    </source>
</evidence>
<evidence type="ECO:0000313" key="2">
    <source>
        <dbReference type="EMBL" id="MDN3241793.1"/>
    </source>
</evidence>
<keyword evidence="3" id="KW-1185">Reference proteome</keyword>
<comment type="caution">
    <text evidence="2">The sequence shown here is derived from an EMBL/GenBank/DDBJ whole genome shotgun (WGS) entry which is preliminary data.</text>
</comment>
<organism evidence="2 3">
    <name type="scientific">Glycomyces tritici</name>
    <dbReference type="NCBI Taxonomy" id="2665176"/>
    <lineage>
        <taxon>Bacteria</taxon>
        <taxon>Bacillati</taxon>
        <taxon>Actinomycetota</taxon>
        <taxon>Actinomycetes</taxon>
        <taxon>Glycomycetales</taxon>
        <taxon>Glycomycetaceae</taxon>
        <taxon>Glycomyces</taxon>
    </lineage>
</organism>
<proteinExistence type="predicted"/>
<reference evidence="2" key="1">
    <citation type="submission" date="2023-06" db="EMBL/GenBank/DDBJ databases">
        <title>Gycomyces niveus sp.nov., a novel actinomycete isolated from soil in Shouguang.</title>
        <authorList>
            <person name="Yang X."/>
            <person name="Zhao J."/>
        </authorList>
    </citation>
    <scope>NUCLEOTIDE SEQUENCE</scope>
    <source>
        <strain evidence="2">NEAU C2</strain>
    </source>
</reference>
<sequence length="387" mass="42311">MRLRTGRALTSLAVVCGLLAAGACSGEETPESVGGTVEPGPDAVAEAERLYLLVNESHAVSDELTMIEHRVTKRCMEDEGFSVHDPMEFQESHTAAYTAGGYLANAPLRAVPTAEAAEEWGFGVWAEFVRNPGNEDLAAELLTPEAMTAFGILDAEESGMDTSEWDAEDDGYHAEWIEAYSGSPAIMSDVKGAEIDPEAPPGGCWLKMVETMYGEPYMISYDEEEGGGESGEYAATHEPNPLFALEEIEDYGALLETVRDEADAFESCLIDHGYEGWELGESFYPPLWEYFGAMYDPAYFEEYGEEGLEVPDAPEEVPSDFMGVLELERAMAVDFAACGRESGLRTAVEEAWAAMLVEAYLPIETDLVAWRDAMQGHLDNAQDYLQA</sequence>
<evidence type="ECO:0000256" key="1">
    <source>
        <dbReference type="SAM" id="SignalP"/>
    </source>
</evidence>
<feature type="chain" id="PRO_5046587772" evidence="1">
    <location>
        <begin position="27"/>
        <end position="387"/>
    </location>
</feature>
<dbReference type="PROSITE" id="PS51257">
    <property type="entry name" value="PROKAR_LIPOPROTEIN"/>
    <property type="match status" value="1"/>
</dbReference>
<accession>A0ABT7YT61</accession>
<dbReference type="RefSeq" id="WP_289958698.1">
    <property type="nucleotide sequence ID" value="NZ_JAUEMJ010000005.1"/>
</dbReference>
<gene>
    <name evidence="2" type="ORF">QWI33_18855</name>
</gene>
<name>A0ABT7YT61_9ACTN</name>
<protein>
    <submittedName>
        <fullName evidence="2">Uncharacterized protein</fullName>
    </submittedName>
</protein>
<feature type="signal peptide" evidence="1">
    <location>
        <begin position="1"/>
        <end position="26"/>
    </location>
</feature>
<keyword evidence="1" id="KW-0732">Signal</keyword>